<dbReference type="PANTHER" id="PTHR46796">
    <property type="entry name" value="HTH-TYPE TRANSCRIPTIONAL ACTIVATOR RHAS-RELATED"/>
    <property type="match status" value="1"/>
</dbReference>
<dbReference type="InterPro" id="IPR050204">
    <property type="entry name" value="AraC_XylS_family_regulators"/>
</dbReference>
<dbReference type="SUPFAM" id="SSF46689">
    <property type="entry name" value="Homeodomain-like"/>
    <property type="match status" value="2"/>
</dbReference>
<dbReference type="GO" id="GO:0003700">
    <property type="term" value="F:DNA-binding transcription factor activity"/>
    <property type="evidence" value="ECO:0007669"/>
    <property type="project" value="InterPro"/>
</dbReference>
<gene>
    <name evidence="6" type="ORF">ADIAG_01983</name>
</gene>
<feature type="region of interest" description="Disordered" evidence="4">
    <location>
        <begin position="339"/>
        <end position="359"/>
    </location>
</feature>
<keyword evidence="2" id="KW-0238">DNA-binding</keyword>
<dbReference type="Gene3D" id="1.10.10.60">
    <property type="entry name" value="Homeodomain-like"/>
    <property type="match status" value="1"/>
</dbReference>
<name>M7MUD9_9MICC</name>
<feature type="compositionally biased region" description="Low complexity" evidence="4">
    <location>
        <begin position="341"/>
        <end position="351"/>
    </location>
</feature>
<keyword evidence="7" id="KW-1185">Reference proteome</keyword>
<dbReference type="GO" id="GO:0043565">
    <property type="term" value="F:sequence-specific DNA binding"/>
    <property type="evidence" value="ECO:0007669"/>
    <property type="project" value="InterPro"/>
</dbReference>
<evidence type="ECO:0000256" key="4">
    <source>
        <dbReference type="SAM" id="MobiDB-lite"/>
    </source>
</evidence>
<keyword evidence="3" id="KW-0804">Transcription</keyword>
<dbReference type="AlphaFoldDB" id="M7MUD9"/>
<organism evidence="6 7">
    <name type="scientific">Paeniglutamicibacter gangotriensis Lz1y</name>
    <dbReference type="NCBI Taxonomy" id="1276920"/>
    <lineage>
        <taxon>Bacteria</taxon>
        <taxon>Bacillati</taxon>
        <taxon>Actinomycetota</taxon>
        <taxon>Actinomycetes</taxon>
        <taxon>Micrococcales</taxon>
        <taxon>Micrococcaceae</taxon>
        <taxon>Paeniglutamicibacter</taxon>
    </lineage>
</organism>
<feature type="domain" description="HTH araC/xylS-type" evidence="5">
    <location>
        <begin position="232"/>
        <end position="334"/>
    </location>
</feature>
<evidence type="ECO:0000259" key="5">
    <source>
        <dbReference type="PROSITE" id="PS01124"/>
    </source>
</evidence>
<dbReference type="Proteomes" id="UP000012015">
    <property type="component" value="Unassembled WGS sequence"/>
</dbReference>
<keyword evidence="1" id="KW-0805">Transcription regulation</keyword>
<evidence type="ECO:0000256" key="2">
    <source>
        <dbReference type="ARBA" id="ARBA00023125"/>
    </source>
</evidence>
<dbReference type="PATRIC" id="fig|1276920.7.peg.1985"/>
<sequence>MSSLKVVAPERPEQEQLLGKHPVASSTDPAVIRHAVNELTHDEHLVKLHKGHQLQGRVHGTQLGPIAFVDVRYGAGVTIKSPPSGERILVVIPQGPMFVESSSRQWMASTPFALSSTEHTLMVPDPERGALIGALDASVAGQRFSTISGRQLQRHIHLDSERPLQLAAPELFASTWIESCRIIDQNDAASLPGAAEALLSTLFSTLLLGLGPHLKCFEPRREIGPVRPAYLDAALDFIKEHHPQISGIGSVADAVRISPRQLQTVFMQHVDMSPAQYLREVRLLAARDLLSAGNPEARPSVSSVAARVGFEHLGRFSAYYTKRFGEPPSRTLACHQASLRAPTTAITPPATSQLQRKHS</sequence>
<evidence type="ECO:0000313" key="7">
    <source>
        <dbReference type="Proteomes" id="UP000012015"/>
    </source>
</evidence>
<dbReference type="Pfam" id="PF12833">
    <property type="entry name" value="HTH_18"/>
    <property type="match status" value="1"/>
</dbReference>
<protein>
    <submittedName>
        <fullName evidence="6">AraC-like transcriptional regulator</fullName>
    </submittedName>
</protein>
<proteinExistence type="predicted"/>
<dbReference type="PROSITE" id="PS01124">
    <property type="entry name" value="HTH_ARAC_FAMILY_2"/>
    <property type="match status" value="1"/>
</dbReference>
<dbReference type="SMART" id="SM00342">
    <property type="entry name" value="HTH_ARAC"/>
    <property type="match status" value="1"/>
</dbReference>
<feature type="region of interest" description="Disordered" evidence="4">
    <location>
        <begin position="1"/>
        <end position="23"/>
    </location>
</feature>
<comment type="caution">
    <text evidence="6">The sequence shown here is derived from an EMBL/GenBank/DDBJ whole genome shotgun (WGS) entry which is preliminary data.</text>
</comment>
<dbReference type="InterPro" id="IPR018060">
    <property type="entry name" value="HTH_AraC"/>
</dbReference>
<dbReference type="InterPro" id="IPR009057">
    <property type="entry name" value="Homeodomain-like_sf"/>
</dbReference>
<reference evidence="6 7" key="1">
    <citation type="journal article" date="2013" name="Genome Announc.">
        <title>Draft Genome Sequence of Arthrobacter gangotriensis Strain Lz1yT, Isolated from a Penguin Rookery Soil Sample Collected in Antarctica, near the Indian Station Dakshin Gangotri.</title>
        <authorList>
            <person name="Shivaji S."/>
            <person name="Ara S."/>
            <person name="Bandi S."/>
            <person name="Singh A."/>
            <person name="Kumar Pinnaka A."/>
        </authorList>
    </citation>
    <scope>NUCLEOTIDE SEQUENCE [LARGE SCALE GENOMIC DNA]</scope>
    <source>
        <strain evidence="6 7">Lz1y</strain>
    </source>
</reference>
<dbReference type="STRING" id="1276920.ADIAG_01983"/>
<dbReference type="eggNOG" id="COG2207">
    <property type="taxonomic scope" value="Bacteria"/>
</dbReference>
<evidence type="ECO:0000313" key="6">
    <source>
        <dbReference type="EMBL" id="EMQ98555.1"/>
    </source>
</evidence>
<dbReference type="RefSeq" id="WP_007271167.1">
    <property type="nucleotide sequence ID" value="NZ_AOCK01000005.1"/>
</dbReference>
<accession>M7MUD9</accession>
<dbReference type="EMBL" id="AOCK01000005">
    <property type="protein sequence ID" value="EMQ98555.1"/>
    <property type="molecule type" value="Genomic_DNA"/>
</dbReference>
<evidence type="ECO:0000256" key="1">
    <source>
        <dbReference type="ARBA" id="ARBA00023015"/>
    </source>
</evidence>
<evidence type="ECO:0000256" key="3">
    <source>
        <dbReference type="ARBA" id="ARBA00023163"/>
    </source>
</evidence>
<dbReference type="PANTHER" id="PTHR46796:SF12">
    <property type="entry name" value="HTH-TYPE DNA-BINDING TRANSCRIPTIONAL ACTIVATOR EUTR"/>
    <property type="match status" value="1"/>
</dbReference>